<name>A0ABV0JCR9_9CYAN</name>
<dbReference type="RefSeq" id="WP_190440576.1">
    <property type="nucleotide sequence ID" value="NZ_JAMPKM010000015.1"/>
</dbReference>
<reference evidence="1 2" key="1">
    <citation type="submission" date="2022-04" db="EMBL/GenBank/DDBJ databases">
        <title>Positive selection, recombination, and allopatry shape intraspecific diversity of widespread and dominant cyanobacteria.</title>
        <authorList>
            <person name="Wei J."/>
            <person name="Shu W."/>
            <person name="Hu C."/>
        </authorList>
    </citation>
    <scope>NUCLEOTIDE SEQUENCE [LARGE SCALE GENOMIC DNA]</scope>
    <source>
        <strain evidence="1 2">GB2-A4</strain>
    </source>
</reference>
<sequence length="79" mass="8549">MRPLSRSQETPRLPLIFVGQLFQCMVCGDRATDTNPRPRFEIQKTSDFGLSAWLGRAVGFGGRGGGARGGDRATKSLPP</sequence>
<evidence type="ECO:0000313" key="1">
    <source>
        <dbReference type="EMBL" id="MEP0819577.1"/>
    </source>
</evidence>
<keyword evidence="2" id="KW-1185">Reference proteome</keyword>
<accession>A0ABV0JCR9</accession>
<protein>
    <submittedName>
        <fullName evidence="1">Uncharacterized protein</fullName>
    </submittedName>
</protein>
<evidence type="ECO:0000313" key="2">
    <source>
        <dbReference type="Proteomes" id="UP001464891"/>
    </source>
</evidence>
<dbReference type="EMBL" id="JAMPKM010000015">
    <property type="protein sequence ID" value="MEP0819577.1"/>
    <property type="molecule type" value="Genomic_DNA"/>
</dbReference>
<organism evidence="1 2">
    <name type="scientific">Trichocoleus desertorum GB2-A4</name>
    <dbReference type="NCBI Taxonomy" id="2933944"/>
    <lineage>
        <taxon>Bacteria</taxon>
        <taxon>Bacillati</taxon>
        <taxon>Cyanobacteriota</taxon>
        <taxon>Cyanophyceae</taxon>
        <taxon>Leptolyngbyales</taxon>
        <taxon>Trichocoleusaceae</taxon>
        <taxon>Trichocoleus</taxon>
    </lineage>
</organism>
<comment type="caution">
    <text evidence="1">The sequence shown here is derived from an EMBL/GenBank/DDBJ whole genome shotgun (WGS) entry which is preliminary data.</text>
</comment>
<dbReference type="Proteomes" id="UP001464891">
    <property type="component" value="Unassembled WGS sequence"/>
</dbReference>
<proteinExistence type="predicted"/>
<gene>
    <name evidence="1" type="ORF">NC998_20985</name>
</gene>